<name>A0ABV6B956_9GAMM</name>
<dbReference type="PANTHER" id="PTHR34606">
    <property type="entry name" value="BON DOMAIN-CONTAINING PROTEIN"/>
    <property type="match status" value="1"/>
</dbReference>
<sequence>MIFSIELQQKVLDELSWEASVNASDVRVNVQGDVVVLTGTVASLAEKANAERAALRVAGVRALVVELEVCLPELDHRSDVDLAKRIESILHWSHHQALHQLTLKVEKGWVTLYGKVPWQFLRQVAFDSVRYLMGVRGVTNQIELSQSPTSADILASLQAAFKRQGDIDTSAVTLDIFKDKVTLSGYVQSLPDHHLLVQTVWNTPGVSLIDDKLQVRPQHVQL</sequence>
<dbReference type="InterPro" id="IPR051686">
    <property type="entry name" value="Lipoprotein_DolP"/>
</dbReference>
<feature type="domain" description="BON" evidence="1">
    <location>
        <begin position="3"/>
        <end position="71"/>
    </location>
</feature>
<reference evidence="2 3" key="1">
    <citation type="submission" date="2024-09" db="EMBL/GenBank/DDBJ databases">
        <authorList>
            <person name="Sun Q."/>
            <person name="Mori K."/>
        </authorList>
    </citation>
    <scope>NUCLEOTIDE SEQUENCE [LARGE SCALE GENOMIC DNA]</scope>
    <source>
        <strain evidence="2 3">KCTC 23315</strain>
    </source>
</reference>
<comment type="caution">
    <text evidence="2">The sequence shown here is derived from an EMBL/GenBank/DDBJ whole genome shotgun (WGS) entry which is preliminary data.</text>
</comment>
<dbReference type="InterPro" id="IPR007055">
    <property type="entry name" value="BON_dom"/>
</dbReference>
<dbReference type="Proteomes" id="UP001589813">
    <property type="component" value="Unassembled WGS sequence"/>
</dbReference>
<dbReference type="EMBL" id="JBHLXP010000001">
    <property type="protein sequence ID" value="MFC0047401.1"/>
    <property type="molecule type" value="Genomic_DNA"/>
</dbReference>
<keyword evidence="3" id="KW-1185">Reference proteome</keyword>
<protein>
    <submittedName>
        <fullName evidence="2">BON domain-containing protein</fullName>
    </submittedName>
</protein>
<evidence type="ECO:0000313" key="3">
    <source>
        <dbReference type="Proteomes" id="UP001589813"/>
    </source>
</evidence>
<dbReference type="Gene3D" id="3.30.1340.30">
    <property type="match status" value="3"/>
</dbReference>
<dbReference type="PANTHER" id="PTHR34606:SF15">
    <property type="entry name" value="BON DOMAIN-CONTAINING PROTEIN"/>
    <property type="match status" value="1"/>
</dbReference>
<gene>
    <name evidence="2" type="ORF">ACFFJP_03730</name>
</gene>
<dbReference type="SMART" id="SM00749">
    <property type="entry name" value="BON"/>
    <property type="match status" value="2"/>
</dbReference>
<accession>A0ABV6B956</accession>
<organism evidence="2 3">
    <name type="scientific">Rheinheimera tilapiae</name>
    <dbReference type="NCBI Taxonomy" id="875043"/>
    <lineage>
        <taxon>Bacteria</taxon>
        <taxon>Pseudomonadati</taxon>
        <taxon>Pseudomonadota</taxon>
        <taxon>Gammaproteobacteria</taxon>
        <taxon>Chromatiales</taxon>
        <taxon>Chromatiaceae</taxon>
        <taxon>Rheinheimera</taxon>
    </lineage>
</organism>
<feature type="domain" description="BON" evidence="1">
    <location>
        <begin position="78"/>
        <end position="146"/>
    </location>
</feature>
<evidence type="ECO:0000313" key="2">
    <source>
        <dbReference type="EMBL" id="MFC0047401.1"/>
    </source>
</evidence>
<proteinExistence type="predicted"/>
<feature type="domain" description="BON" evidence="1">
    <location>
        <begin position="149"/>
        <end position="217"/>
    </location>
</feature>
<evidence type="ECO:0000259" key="1">
    <source>
        <dbReference type="PROSITE" id="PS50914"/>
    </source>
</evidence>
<dbReference type="InterPro" id="IPR014004">
    <property type="entry name" value="Transpt-assoc_nodulatn_dom_bac"/>
</dbReference>
<dbReference type="RefSeq" id="WP_377240663.1">
    <property type="nucleotide sequence ID" value="NZ_JBHLXP010000001.1"/>
</dbReference>
<dbReference type="PROSITE" id="PS50914">
    <property type="entry name" value="BON"/>
    <property type="match status" value="3"/>
</dbReference>
<dbReference type="Pfam" id="PF04972">
    <property type="entry name" value="BON"/>
    <property type="match status" value="3"/>
</dbReference>